<evidence type="ECO:0000313" key="2">
    <source>
        <dbReference type="EMBL" id="GCC43194.1"/>
    </source>
</evidence>
<proteinExistence type="predicted"/>
<sequence length="88" mass="10333">DLEKFQDEDDGSVDEEMEEKEIKNPGKKRNVMKNKQPKDVGVIEAVKLNKRELYKPPTNEELNQLKETENLFHSTLLRMQVLPHDKTI</sequence>
<dbReference type="Proteomes" id="UP000287033">
    <property type="component" value="Unassembled WGS sequence"/>
</dbReference>
<evidence type="ECO:0000256" key="1">
    <source>
        <dbReference type="SAM" id="MobiDB-lite"/>
    </source>
</evidence>
<gene>
    <name evidence="2" type="ORF">chiPu_0027140</name>
</gene>
<organism evidence="2 3">
    <name type="scientific">Chiloscyllium punctatum</name>
    <name type="common">Brownbanded bambooshark</name>
    <name type="synonym">Hemiscyllium punctatum</name>
    <dbReference type="NCBI Taxonomy" id="137246"/>
    <lineage>
        <taxon>Eukaryota</taxon>
        <taxon>Metazoa</taxon>
        <taxon>Chordata</taxon>
        <taxon>Craniata</taxon>
        <taxon>Vertebrata</taxon>
        <taxon>Chondrichthyes</taxon>
        <taxon>Elasmobranchii</taxon>
        <taxon>Galeomorphii</taxon>
        <taxon>Galeoidea</taxon>
        <taxon>Orectolobiformes</taxon>
        <taxon>Hemiscylliidae</taxon>
        <taxon>Chiloscyllium</taxon>
    </lineage>
</organism>
<comment type="caution">
    <text evidence="2">The sequence shown here is derived from an EMBL/GenBank/DDBJ whole genome shotgun (WGS) entry which is preliminary data.</text>
</comment>
<dbReference type="EMBL" id="BEZZ01096047">
    <property type="protein sequence ID" value="GCC43194.1"/>
    <property type="molecule type" value="Genomic_DNA"/>
</dbReference>
<dbReference type="AlphaFoldDB" id="A0A401TKQ0"/>
<dbReference type="STRING" id="137246.A0A401TKQ0"/>
<feature type="non-terminal residue" evidence="2">
    <location>
        <position position="1"/>
    </location>
</feature>
<protein>
    <submittedName>
        <fullName evidence="2">Uncharacterized protein</fullName>
    </submittedName>
</protein>
<keyword evidence="3" id="KW-1185">Reference proteome</keyword>
<name>A0A401TKQ0_CHIPU</name>
<reference evidence="2 3" key="1">
    <citation type="journal article" date="2018" name="Nat. Ecol. Evol.">
        <title>Shark genomes provide insights into elasmobranch evolution and the origin of vertebrates.</title>
        <authorList>
            <person name="Hara Y"/>
            <person name="Yamaguchi K"/>
            <person name="Onimaru K"/>
            <person name="Kadota M"/>
            <person name="Koyanagi M"/>
            <person name="Keeley SD"/>
            <person name="Tatsumi K"/>
            <person name="Tanaka K"/>
            <person name="Motone F"/>
            <person name="Kageyama Y"/>
            <person name="Nozu R"/>
            <person name="Adachi N"/>
            <person name="Nishimura O"/>
            <person name="Nakagawa R"/>
            <person name="Tanegashima C"/>
            <person name="Kiyatake I"/>
            <person name="Matsumoto R"/>
            <person name="Murakumo K"/>
            <person name="Nishida K"/>
            <person name="Terakita A"/>
            <person name="Kuratani S"/>
            <person name="Sato K"/>
            <person name="Hyodo S Kuraku.S."/>
        </authorList>
    </citation>
    <scope>NUCLEOTIDE SEQUENCE [LARGE SCALE GENOMIC DNA]</scope>
</reference>
<feature type="region of interest" description="Disordered" evidence="1">
    <location>
        <begin position="1"/>
        <end position="36"/>
    </location>
</feature>
<dbReference type="OrthoDB" id="10251401at2759"/>
<feature type="compositionally biased region" description="Acidic residues" evidence="1">
    <location>
        <begin position="1"/>
        <end position="19"/>
    </location>
</feature>
<evidence type="ECO:0000313" key="3">
    <source>
        <dbReference type="Proteomes" id="UP000287033"/>
    </source>
</evidence>
<accession>A0A401TKQ0</accession>